<dbReference type="KEGG" id="zma:100384386"/>
<evidence type="ECO:0000256" key="1">
    <source>
        <dbReference type="SAM" id="MobiDB-lite"/>
    </source>
</evidence>
<name>C0PNY2_MAIZE</name>
<protein>
    <submittedName>
        <fullName evidence="2">Uncharacterized protein</fullName>
    </submittedName>
</protein>
<accession>C0PNY2</accession>
<evidence type="ECO:0000313" key="2">
    <source>
        <dbReference type="EMBL" id="ACN36898.1"/>
    </source>
</evidence>
<dbReference type="GeneID" id="100384386"/>
<feature type="region of interest" description="Disordered" evidence="1">
    <location>
        <begin position="21"/>
        <end position="54"/>
    </location>
</feature>
<sequence length="116" mass="12643">MHVSFRPVFHVVSYVRRLADAGEADEQGRQEGRRRRRQRAAAGGGGARDGVEPPGLLARVRGVLAVQPRHGQLQVLRRRAAAVPHGVPLHVQGQMLPGAVQLTVMHACRPAVRDVE</sequence>
<dbReference type="AlphaFoldDB" id="C0PNY2"/>
<proteinExistence type="evidence at transcript level"/>
<reference evidence="2" key="1">
    <citation type="journal article" date="2009" name="PLoS Genet.">
        <title>Sequencing, mapping, and analysis of 27,455 maize full-length cDNAs.</title>
        <authorList>
            <person name="Soderlund C."/>
            <person name="Descour A."/>
            <person name="Kudrna D."/>
            <person name="Bomhoff M."/>
            <person name="Boyd L."/>
            <person name="Currie J."/>
            <person name="Angelova A."/>
            <person name="Collura K."/>
            <person name="Wissotski M."/>
            <person name="Ashley E."/>
            <person name="Morrow D."/>
            <person name="Fernandes J."/>
            <person name="Walbot V."/>
            <person name="Yu Y."/>
        </authorList>
    </citation>
    <scope>NUCLEOTIDE SEQUENCE</scope>
    <source>
        <strain evidence="2">B73</strain>
    </source>
</reference>
<organism evidence="2">
    <name type="scientific">Zea mays</name>
    <name type="common">Maize</name>
    <dbReference type="NCBI Taxonomy" id="4577"/>
    <lineage>
        <taxon>Eukaryota</taxon>
        <taxon>Viridiplantae</taxon>
        <taxon>Streptophyta</taxon>
        <taxon>Embryophyta</taxon>
        <taxon>Tracheophyta</taxon>
        <taxon>Spermatophyta</taxon>
        <taxon>Magnoliopsida</taxon>
        <taxon>Liliopsida</taxon>
        <taxon>Poales</taxon>
        <taxon>Poaceae</taxon>
        <taxon>PACMAD clade</taxon>
        <taxon>Panicoideae</taxon>
        <taxon>Andropogonodae</taxon>
        <taxon>Andropogoneae</taxon>
        <taxon>Tripsacinae</taxon>
        <taxon>Zea</taxon>
    </lineage>
</organism>
<dbReference type="OrthoDB" id="771316at2759"/>
<dbReference type="EMBL" id="BT070001">
    <property type="protein sequence ID" value="ACN36898.1"/>
    <property type="molecule type" value="mRNA"/>
</dbReference>
<dbReference type="RefSeq" id="NP_001170400.2">
    <property type="nucleotide sequence ID" value="NM_001176929.3"/>
</dbReference>